<dbReference type="EMBL" id="JAKLWS010000008">
    <property type="protein sequence ID" value="MCG2588635.1"/>
    <property type="molecule type" value="Genomic_DNA"/>
</dbReference>
<comment type="caution">
    <text evidence="1">The sequence shown here is derived from an EMBL/GenBank/DDBJ whole genome shotgun (WGS) entry which is preliminary data.</text>
</comment>
<reference evidence="1" key="1">
    <citation type="submission" date="2022-01" db="EMBL/GenBank/DDBJ databases">
        <authorList>
            <person name="Wang Y."/>
        </authorList>
    </citation>
    <scope>NUCLEOTIDE SEQUENCE</scope>
    <source>
        <strain evidence="1">WB101</strain>
    </source>
</reference>
<gene>
    <name evidence="1" type="ORF">L6773_08670</name>
</gene>
<name>A0ABS9KCT2_9BACT</name>
<reference evidence="1" key="2">
    <citation type="submission" date="2024-05" db="EMBL/GenBank/DDBJ databases">
        <title>Rhodohalobacter halophilus gen. nov., sp. nov., a moderately halophilic member of the family Balneolaceae.</title>
        <authorList>
            <person name="Xia J."/>
        </authorList>
    </citation>
    <scope>NUCLEOTIDE SEQUENCE</scope>
    <source>
        <strain evidence="1">WB101</strain>
    </source>
</reference>
<dbReference type="Proteomes" id="UP001165366">
    <property type="component" value="Unassembled WGS sequence"/>
</dbReference>
<evidence type="ECO:0000313" key="1">
    <source>
        <dbReference type="EMBL" id="MCG2588635.1"/>
    </source>
</evidence>
<dbReference type="RefSeq" id="WP_237853475.1">
    <property type="nucleotide sequence ID" value="NZ_JAKLWS010000008.1"/>
</dbReference>
<organism evidence="1 2">
    <name type="scientific">Rhodohalobacter sulfatireducens</name>
    <dbReference type="NCBI Taxonomy" id="2911366"/>
    <lineage>
        <taxon>Bacteria</taxon>
        <taxon>Pseudomonadati</taxon>
        <taxon>Balneolota</taxon>
        <taxon>Balneolia</taxon>
        <taxon>Balneolales</taxon>
        <taxon>Balneolaceae</taxon>
        <taxon>Rhodohalobacter</taxon>
    </lineage>
</organism>
<accession>A0ABS9KCT2</accession>
<evidence type="ECO:0000313" key="2">
    <source>
        <dbReference type="Proteomes" id="UP001165366"/>
    </source>
</evidence>
<protein>
    <submittedName>
        <fullName evidence="1">Uncharacterized protein</fullName>
    </submittedName>
</protein>
<sequence length="99" mass="10966">MELRDFIKETIIQITDGIIEGNEYIVKNDFGSGVSDSKGKEVNFDIAVNTDEEEKTGVAGKISVASVFNLGADQEEISKLSNTNRIQFRIFLHVKTNKG</sequence>
<proteinExistence type="predicted"/>
<keyword evidence="2" id="KW-1185">Reference proteome</keyword>